<dbReference type="Proteomes" id="UP000261828">
    <property type="component" value="Unassembled WGS sequence"/>
</dbReference>
<dbReference type="Gene3D" id="3.30.70.360">
    <property type="match status" value="1"/>
</dbReference>
<dbReference type="Pfam" id="PF07687">
    <property type="entry name" value="M20_dimer"/>
    <property type="match status" value="1"/>
</dbReference>
<comment type="caution">
    <text evidence="5">The sequence shown here is derived from an EMBL/GenBank/DDBJ whole genome shotgun (WGS) entry which is preliminary data.</text>
</comment>
<dbReference type="SUPFAM" id="SSF53187">
    <property type="entry name" value="Zn-dependent exopeptidases"/>
    <property type="match status" value="1"/>
</dbReference>
<dbReference type="OrthoDB" id="9783294at2"/>
<organism evidence="5 6">
    <name type="scientific">Flagellimonas nanhaiensis</name>
    <dbReference type="NCBI Taxonomy" id="2292706"/>
    <lineage>
        <taxon>Bacteria</taxon>
        <taxon>Pseudomonadati</taxon>
        <taxon>Bacteroidota</taxon>
        <taxon>Flavobacteriia</taxon>
        <taxon>Flavobacteriales</taxon>
        <taxon>Flavobacteriaceae</taxon>
        <taxon>Flagellimonas</taxon>
    </lineage>
</organism>
<dbReference type="RefSeq" id="WP_116183400.1">
    <property type="nucleotide sequence ID" value="NZ_QTJX01000001.1"/>
</dbReference>
<evidence type="ECO:0000256" key="3">
    <source>
        <dbReference type="SAM" id="SignalP"/>
    </source>
</evidence>
<dbReference type="InterPro" id="IPR050072">
    <property type="entry name" value="Peptidase_M20A"/>
</dbReference>
<gene>
    <name evidence="5" type="ORF">DX873_05010</name>
</gene>
<name>A0A371JUQ1_9FLAO</name>
<protein>
    <submittedName>
        <fullName evidence="5">M20/M25/M40 family metallo-hydrolase</fullName>
    </submittedName>
</protein>
<dbReference type="Pfam" id="PF01546">
    <property type="entry name" value="Peptidase_M20"/>
    <property type="match status" value="1"/>
</dbReference>
<dbReference type="PANTHER" id="PTHR43808:SF32">
    <property type="entry name" value="ARGE_DAPE-RELATED DEACYLASE"/>
    <property type="match status" value="1"/>
</dbReference>
<dbReference type="InterPro" id="IPR002933">
    <property type="entry name" value="Peptidase_M20"/>
</dbReference>
<dbReference type="InterPro" id="IPR036264">
    <property type="entry name" value="Bact_exopeptidase_dim_dom"/>
</dbReference>
<dbReference type="EMBL" id="QTJX01000001">
    <property type="protein sequence ID" value="RDY61520.1"/>
    <property type="molecule type" value="Genomic_DNA"/>
</dbReference>
<reference evidence="5 6" key="1">
    <citation type="submission" date="2018-08" db="EMBL/GenBank/DDBJ databases">
        <title>Muricauda nanhaiensis sp. nov., isolated from seawater of the South China Sea.</title>
        <authorList>
            <person name="Dang Y."/>
        </authorList>
    </citation>
    <scope>NUCLEOTIDE SEQUENCE [LARGE SCALE GENOMIC DNA]</scope>
    <source>
        <strain evidence="5 6">SM1704</strain>
    </source>
</reference>
<evidence type="ECO:0000256" key="1">
    <source>
        <dbReference type="ARBA" id="ARBA00022723"/>
    </source>
</evidence>
<keyword evidence="6" id="KW-1185">Reference proteome</keyword>
<keyword evidence="3" id="KW-0732">Signal</keyword>
<dbReference type="SUPFAM" id="SSF55031">
    <property type="entry name" value="Bacterial exopeptidase dimerisation domain"/>
    <property type="match status" value="1"/>
</dbReference>
<evidence type="ECO:0000313" key="5">
    <source>
        <dbReference type="EMBL" id="RDY61520.1"/>
    </source>
</evidence>
<evidence type="ECO:0000313" key="6">
    <source>
        <dbReference type="Proteomes" id="UP000261828"/>
    </source>
</evidence>
<keyword evidence="1" id="KW-0479">Metal-binding</keyword>
<feature type="domain" description="Peptidase M20 dimerisation" evidence="4">
    <location>
        <begin position="209"/>
        <end position="326"/>
    </location>
</feature>
<dbReference type="InterPro" id="IPR011650">
    <property type="entry name" value="Peptidase_M20_dimer"/>
</dbReference>
<sequence>MRNRFLIFLLVLTNLATAQFNATEKRIITAVDKSNDEGIELLKTIVNINSGTMNFEGVKEVGKVLIDEFQGMGMQAEWVDGSDFGRAGHLVARQQGKGPTFLLIGHLDTVFELSSPFQEYKMLDNNVINGPGVSDMKGGDVVIVQVLKSLRDAGVLKKMNVVVIMTGDEELSGTPIELSKKDLVDAAKEADIALGFENGDGKLSTVNVSRRGYTGWQLTVEGTPAHSSRIFSPSVGSGAIFEASRILNQFYESLSKTEFLTFNPGMMLAGTSVDHDQKMDGGNAYGKSNVVAKYAVTTGDIRALTPEIHDKAMSTMRDAINENLPGTSAKLQFDISYPPFAPTEGNKMLMGYLSEVSKEMGVGEVSFVDPMDSGAADIAFAAPYVKMAIDGLGFGGGGDHTYDEFGNLDTLPIQTKRVAILMYRLFSGKYKLQ</sequence>
<dbReference type="GO" id="GO:0016787">
    <property type="term" value="F:hydrolase activity"/>
    <property type="evidence" value="ECO:0007669"/>
    <property type="project" value="UniProtKB-KW"/>
</dbReference>
<evidence type="ECO:0000256" key="2">
    <source>
        <dbReference type="ARBA" id="ARBA00022801"/>
    </source>
</evidence>
<dbReference type="GO" id="GO:0046872">
    <property type="term" value="F:metal ion binding"/>
    <property type="evidence" value="ECO:0007669"/>
    <property type="project" value="UniProtKB-KW"/>
</dbReference>
<dbReference type="AlphaFoldDB" id="A0A371JUQ1"/>
<feature type="signal peptide" evidence="3">
    <location>
        <begin position="1"/>
        <end position="18"/>
    </location>
</feature>
<dbReference type="PANTHER" id="PTHR43808">
    <property type="entry name" value="ACETYLORNITHINE DEACETYLASE"/>
    <property type="match status" value="1"/>
</dbReference>
<feature type="chain" id="PRO_5016654195" evidence="3">
    <location>
        <begin position="19"/>
        <end position="433"/>
    </location>
</feature>
<accession>A0A371JUQ1</accession>
<keyword evidence="2 5" id="KW-0378">Hydrolase</keyword>
<dbReference type="Gene3D" id="3.40.630.10">
    <property type="entry name" value="Zn peptidases"/>
    <property type="match status" value="1"/>
</dbReference>
<evidence type="ECO:0000259" key="4">
    <source>
        <dbReference type="Pfam" id="PF07687"/>
    </source>
</evidence>
<proteinExistence type="predicted"/>